<sequence>MVKLFRHRFNLYYMVYQITLRKKGIIILPKDAREKLGIKENDILLGEIKDGELVLRPLKPKIVRVNPKVVEEFLKEEGEAERRKEEEIFNDS</sequence>
<dbReference type="SUPFAM" id="SSF89447">
    <property type="entry name" value="AbrB/MazE/MraZ-like"/>
    <property type="match status" value="1"/>
</dbReference>
<dbReference type="Gene3D" id="2.10.260.10">
    <property type="match status" value="1"/>
</dbReference>
<accession>D2PCQ0</accession>
<dbReference type="InterPro" id="IPR037914">
    <property type="entry name" value="SpoVT-AbrB_sf"/>
</dbReference>
<protein>
    <submittedName>
        <fullName evidence="2">Transcriptional regulator, AbrB family</fullName>
    </submittedName>
</protein>
<proteinExistence type="predicted"/>
<dbReference type="NCBIfam" id="TIGR01439">
    <property type="entry name" value="lp_hng_hel_AbrB"/>
    <property type="match status" value="1"/>
</dbReference>
<feature type="domain" description="SpoVT-AbrB" evidence="1">
    <location>
        <begin position="18"/>
        <end position="63"/>
    </location>
</feature>
<dbReference type="Pfam" id="PF04014">
    <property type="entry name" value="MazE_antitoxin"/>
    <property type="match status" value="1"/>
</dbReference>
<dbReference type="AlphaFoldDB" id="D2PCQ0"/>
<evidence type="ECO:0000259" key="1">
    <source>
        <dbReference type="SMART" id="SM00966"/>
    </source>
</evidence>
<gene>
    <name evidence="2" type="ordered locus">LD85_1810</name>
</gene>
<evidence type="ECO:0000313" key="3">
    <source>
        <dbReference type="Proteomes" id="UP000001404"/>
    </source>
</evidence>
<reference evidence="3" key="1">
    <citation type="journal article" date="2009" name="Proc. Natl. Acad. Sci. U.S.A.">
        <title>Biogeography of the Sulfolobus islandicus pan-genome.</title>
        <authorList>
            <person name="Reno M.L."/>
            <person name="Held N.L."/>
            <person name="Fields C.J."/>
            <person name="Burke P.V."/>
            <person name="Whitaker R.J."/>
        </authorList>
    </citation>
    <scope>NUCLEOTIDE SEQUENCE [LARGE SCALE GENOMIC DNA]</scope>
    <source>
        <strain evidence="3">L.D.8.5 / Lassen #2</strain>
    </source>
</reference>
<dbReference type="InterPro" id="IPR007159">
    <property type="entry name" value="SpoVT-AbrB_dom"/>
</dbReference>
<dbReference type="HOGENOM" id="CLU_158484_6_0_2"/>
<dbReference type="EMBL" id="CP001731">
    <property type="protein sequence ID" value="ADB87470.1"/>
    <property type="molecule type" value="Genomic_DNA"/>
</dbReference>
<name>D2PCQ0_SACI9</name>
<organism evidence="2 3">
    <name type="scientific">Saccharolobus islandicus (strain L.D.8.5 / Lassen #2)</name>
    <name type="common">Sulfolobus islandicus</name>
    <dbReference type="NCBI Taxonomy" id="425944"/>
    <lineage>
        <taxon>Archaea</taxon>
        <taxon>Thermoproteota</taxon>
        <taxon>Thermoprotei</taxon>
        <taxon>Sulfolobales</taxon>
        <taxon>Sulfolobaceae</taxon>
        <taxon>Saccharolobus</taxon>
    </lineage>
</organism>
<dbReference type="KEGG" id="sii:LD85_1810"/>
<dbReference type="Proteomes" id="UP000001404">
    <property type="component" value="Chromosome"/>
</dbReference>
<dbReference type="GO" id="GO:0003677">
    <property type="term" value="F:DNA binding"/>
    <property type="evidence" value="ECO:0007669"/>
    <property type="project" value="InterPro"/>
</dbReference>
<dbReference type="SMART" id="SM00966">
    <property type="entry name" value="SpoVT_AbrB"/>
    <property type="match status" value="1"/>
</dbReference>
<evidence type="ECO:0000313" key="2">
    <source>
        <dbReference type="EMBL" id="ADB87470.1"/>
    </source>
</evidence>